<dbReference type="Gene3D" id="3.30.70.370">
    <property type="match status" value="1"/>
</dbReference>
<dbReference type="Proteomes" id="UP000827906">
    <property type="component" value="Segment"/>
</dbReference>
<dbReference type="InterPro" id="IPR012337">
    <property type="entry name" value="RNaseH-like_sf"/>
</dbReference>
<accession>A0AAE7P481</accession>
<keyword evidence="1" id="KW-0235">DNA replication</keyword>
<keyword evidence="1" id="KW-1194">Viral DNA replication</keyword>
<organism evidence="3 4">
    <name type="scientific">Yersinia phage PYps16N</name>
    <dbReference type="NCBI Taxonomy" id="2801354"/>
    <lineage>
        <taxon>Viruses</taxon>
        <taxon>Duplodnaviria</taxon>
        <taxon>Heunggongvirae</taxon>
        <taxon>Uroviricota</taxon>
        <taxon>Caudoviricetes</taxon>
        <taxon>Chaseviridae</taxon>
        <taxon>Cleopatravirinae</taxon>
        <taxon>Carltongylesvirus</taxon>
        <taxon>Carltongylesvirus PYps16N</taxon>
    </lineage>
</organism>
<dbReference type="SUPFAM" id="SSF53098">
    <property type="entry name" value="Ribonuclease H-like"/>
    <property type="match status" value="1"/>
</dbReference>
<dbReference type="InterPro" id="IPR001098">
    <property type="entry name" value="DNA-dir_DNA_pol_A_palm_dom"/>
</dbReference>
<dbReference type="EMBL" id="MW147601">
    <property type="protein sequence ID" value="QQO91215.1"/>
    <property type="molecule type" value="Genomic_DNA"/>
</dbReference>
<dbReference type="Gene3D" id="3.30.420.10">
    <property type="entry name" value="Ribonuclease H-like superfamily/Ribonuclease H"/>
    <property type="match status" value="1"/>
</dbReference>
<evidence type="ECO:0000259" key="2">
    <source>
        <dbReference type="Pfam" id="PF00476"/>
    </source>
</evidence>
<proteinExistence type="predicted"/>
<evidence type="ECO:0000313" key="3">
    <source>
        <dbReference type="EMBL" id="QQO91215.1"/>
    </source>
</evidence>
<evidence type="ECO:0000313" key="4">
    <source>
        <dbReference type="Proteomes" id="UP000827906"/>
    </source>
</evidence>
<sequence length="648" mass="75232">MEPEMLYPYSNMYAMDIETTGLLEQMKKQKSPRLHNMGIIDAASREEKVFEWTERKAIQDFLDTGPTFCTHNGATFDFEALKFLGYDVSKCTLIDTLFISWYLQPRRVKHGLEGYGEEFGVPKPVIDDWENQTQEEYNHRVMEDCKIQLKLWEQQYIQLLKIYKTPGEVKRFIEYLMTKARQQVIQQRTRWKLNMEKAYAFKAKLEPMIKEKTDALEASMPRVPEYVIKSRPTKCHKMNGQLSSTGMKWKAVCDANGLDWKDPDLHIKVLKGYKEPNAGSHVQIKDWLFSLGWVPETFKFDRNKETGETRQIPQITVKDEDGNPEICPSLHKLAERNPDSGIQHLIGLGVYKHRLSVVNGFLRDVDEDGFLTARCGGLTNTLRLKHRELVNLPSIRVFGGEELRSLLEAWREDYEQLGSDLCSLEDRCKHHFQWMYDPEYVKKQLAPDYDAHLAIGVIGGFITEKESQDHKDGIQKCKQRPMFKTTNYACQYGAGIPTVARSADCDQSTAARLHKAYWDLNWSIKEIAANTKVITVDGQMWQQNPVNKFWYSLRTEKDRFSTLCQGTGAYVFDIWCNNIIAICNERWGCDPLLSGQFHDELILQVKKGFRDLWTDLLNEAMERTNKELKLNRDCACDVQFGDNYAEIH</sequence>
<dbReference type="Pfam" id="PF00476">
    <property type="entry name" value="DNA_pol_A"/>
    <property type="match status" value="1"/>
</dbReference>
<feature type="domain" description="DNA-directed DNA polymerase family A palm" evidence="2">
    <location>
        <begin position="396"/>
        <end position="646"/>
    </location>
</feature>
<evidence type="ECO:0000256" key="1">
    <source>
        <dbReference type="ARBA" id="ARBA00023109"/>
    </source>
</evidence>
<dbReference type="InterPro" id="IPR036397">
    <property type="entry name" value="RNaseH_sf"/>
</dbReference>
<dbReference type="Gene3D" id="1.10.150.20">
    <property type="entry name" value="5' to 3' exonuclease, C-terminal subdomain"/>
    <property type="match status" value="1"/>
</dbReference>
<reference evidence="3 4" key="1">
    <citation type="submission" date="2020-10" db="EMBL/GenBank/DDBJ databases">
        <title>Genome of Yersinia pseudotuberculosis phages.</title>
        <authorList>
            <person name="Hammerl J.A."/>
            <person name="Hertwig S."/>
        </authorList>
    </citation>
    <scope>NUCLEOTIDE SEQUENCE [LARGE SCALE GENOMIC DNA]</scope>
</reference>
<dbReference type="SUPFAM" id="SSF56672">
    <property type="entry name" value="DNA/RNA polymerases"/>
    <property type="match status" value="1"/>
</dbReference>
<gene>
    <name evidence="3" type="ORF">ORF042</name>
</gene>
<name>A0AAE7P481_9CAUD</name>
<dbReference type="GO" id="GO:0003677">
    <property type="term" value="F:DNA binding"/>
    <property type="evidence" value="ECO:0007669"/>
    <property type="project" value="InterPro"/>
</dbReference>
<dbReference type="InterPro" id="IPR043502">
    <property type="entry name" value="DNA/RNA_pol_sf"/>
</dbReference>
<dbReference type="GO" id="GO:0003887">
    <property type="term" value="F:DNA-directed DNA polymerase activity"/>
    <property type="evidence" value="ECO:0007669"/>
    <property type="project" value="InterPro"/>
</dbReference>
<dbReference type="GO" id="GO:0039693">
    <property type="term" value="P:viral DNA genome replication"/>
    <property type="evidence" value="ECO:0007669"/>
    <property type="project" value="UniProtKB-KW"/>
</dbReference>
<keyword evidence="4" id="KW-1185">Reference proteome</keyword>
<protein>
    <submittedName>
        <fullName evidence="3">DNA polymerase</fullName>
    </submittedName>
</protein>
<dbReference type="GO" id="GO:0006260">
    <property type="term" value="P:DNA replication"/>
    <property type="evidence" value="ECO:0007669"/>
    <property type="project" value="InterPro"/>
</dbReference>